<evidence type="ECO:0000256" key="10">
    <source>
        <dbReference type="ARBA" id="ARBA00022786"/>
    </source>
</evidence>
<dbReference type="InterPro" id="IPR057992">
    <property type="entry name" value="TPR_SYVN1_N"/>
</dbReference>
<keyword evidence="6" id="KW-0808">Transferase</keyword>
<comment type="similarity">
    <text evidence="4">Belongs to the HRD1 family.</text>
</comment>
<evidence type="ECO:0000256" key="14">
    <source>
        <dbReference type="ARBA" id="ARBA00023136"/>
    </source>
</evidence>
<keyword evidence="11" id="KW-0256">Endoplasmic reticulum</keyword>
<feature type="compositionally biased region" description="Basic and acidic residues" evidence="16">
    <location>
        <begin position="199"/>
        <end position="211"/>
    </location>
</feature>
<dbReference type="InterPro" id="IPR058051">
    <property type="entry name" value="Znf_RING_synoviolin"/>
</dbReference>
<keyword evidence="14 17" id="KW-0472">Membrane</keyword>
<sequence length="381" mass="43349">MKVVDKLSISWRDHRATLTFATELLSQAAKFLFYLIFFAIVFTYYGMPINIFREVYMSYQNLRKRLSAFHSYRKLTYNMNERFESVTSEEELEELGRVCIICRDVMDINGGCKKLPGCGHAFHRHCLREWLVQQQTCPTCRGDIVANEARAKAEKKRKEEEEQQKKEEEIQQQPPPQEQEETKESGDTTTVSNTETAVEETKTSEKKKKMTMEKETPAFPCLYRVMAPSGAAVFDPDLFKNNSSVEGTTKAAAVSMASSSPNIARTVSYGKIIVCTDMKWFRGGGENEDGSEIMNEPKMEEEMKSISTATDAEKKTEEVKAAASGMMLEMPDGWVRESDLQRMLPFVLPDDDEEEDCMEKEDESFVEVEHDPKKAAAVAAK</sequence>
<evidence type="ECO:0000256" key="1">
    <source>
        <dbReference type="ARBA" id="ARBA00000900"/>
    </source>
</evidence>
<reference evidence="19" key="1">
    <citation type="submission" date="2021-01" db="EMBL/GenBank/DDBJ databases">
        <authorList>
            <person name="Corre E."/>
            <person name="Pelletier E."/>
            <person name="Niang G."/>
            <person name="Scheremetjew M."/>
            <person name="Finn R."/>
            <person name="Kale V."/>
            <person name="Holt S."/>
            <person name="Cochrane G."/>
            <person name="Meng A."/>
            <person name="Brown T."/>
            <person name="Cohen L."/>
        </authorList>
    </citation>
    <scope>NUCLEOTIDE SEQUENCE</scope>
    <source>
        <strain evidence="19">CCMP826</strain>
    </source>
</reference>
<dbReference type="EMBL" id="HBGV01003693">
    <property type="protein sequence ID" value="CAD9475077.1"/>
    <property type="molecule type" value="Transcribed_RNA"/>
</dbReference>
<evidence type="ECO:0000256" key="11">
    <source>
        <dbReference type="ARBA" id="ARBA00022824"/>
    </source>
</evidence>
<evidence type="ECO:0000256" key="3">
    <source>
        <dbReference type="ARBA" id="ARBA00004906"/>
    </source>
</evidence>
<evidence type="ECO:0000259" key="18">
    <source>
        <dbReference type="PROSITE" id="PS50089"/>
    </source>
</evidence>
<dbReference type="CDD" id="cd16479">
    <property type="entry name" value="RING-H2_synoviolin"/>
    <property type="match status" value="1"/>
</dbReference>
<evidence type="ECO:0000256" key="6">
    <source>
        <dbReference type="ARBA" id="ARBA00022679"/>
    </source>
</evidence>
<keyword evidence="8" id="KW-0479">Metal-binding</keyword>
<feature type="transmembrane region" description="Helical" evidence="17">
    <location>
        <begin position="31"/>
        <end position="52"/>
    </location>
</feature>
<keyword evidence="13 17" id="KW-1133">Transmembrane helix</keyword>
<feature type="region of interest" description="Disordered" evidence="16">
    <location>
        <begin position="151"/>
        <end position="211"/>
    </location>
</feature>
<gene>
    <name evidence="19" type="ORF">HTAM1171_LOCUS2261</name>
</gene>
<evidence type="ECO:0000256" key="9">
    <source>
        <dbReference type="ARBA" id="ARBA00022771"/>
    </source>
</evidence>
<dbReference type="GO" id="GO:0008270">
    <property type="term" value="F:zinc ion binding"/>
    <property type="evidence" value="ECO:0007669"/>
    <property type="project" value="UniProtKB-KW"/>
</dbReference>
<dbReference type="InterPro" id="IPR050731">
    <property type="entry name" value="HRD1_E3_ubiq-ligases"/>
</dbReference>
<dbReference type="InterPro" id="IPR001841">
    <property type="entry name" value="Znf_RING"/>
</dbReference>
<feature type="compositionally biased region" description="Basic and acidic residues" evidence="16">
    <location>
        <begin position="151"/>
        <end position="169"/>
    </location>
</feature>
<feature type="domain" description="RING-type" evidence="18">
    <location>
        <begin position="99"/>
        <end position="141"/>
    </location>
</feature>
<dbReference type="EC" id="2.3.2.27" evidence="5"/>
<evidence type="ECO:0000256" key="17">
    <source>
        <dbReference type="SAM" id="Phobius"/>
    </source>
</evidence>
<keyword evidence="7 17" id="KW-0812">Transmembrane</keyword>
<comment type="pathway">
    <text evidence="3">Protein modification; protein ubiquitination.</text>
</comment>
<evidence type="ECO:0000256" key="2">
    <source>
        <dbReference type="ARBA" id="ARBA00004477"/>
    </source>
</evidence>
<keyword evidence="9 15" id="KW-0863">Zinc-finger</keyword>
<dbReference type="GO" id="GO:0043161">
    <property type="term" value="P:proteasome-mediated ubiquitin-dependent protein catabolic process"/>
    <property type="evidence" value="ECO:0007669"/>
    <property type="project" value="TreeGrafter"/>
</dbReference>
<evidence type="ECO:0000256" key="16">
    <source>
        <dbReference type="SAM" id="MobiDB-lite"/>
    </source>
</evidence>
<dbReference type="Gene3D" id="3.30.40.10">
    <property type="entry name" value="Zinc/RING finger domain, C3HC4 (zinc finger)"/>
    <property type="match status" value="1"/>
</dbReference>
<comment type="subcellular location">
    <subcellularLocation>
        <location evidence="2">Endoplasmic reticulum membrane</location>
        <topology evidence="2">Multi-pass membrane protein</topology>
    </subcellularLocation>
</comment>
<dbReference type="AlphaFoldDB" id="A0A7S2GY65"/>
<evidence type="ECO:0000256" key="4">
    <source>
        <dbReference type="ARBA" id="ARBA00010089"/>
    </source>
</evidence>
<dbReference type="PROSITE" id="PS50089">
    <property type="entry name" value="ZF_RING_2"/>
    <property type="match status" value="1"/>
</dbReference>
<comment type="catalytic activity">
    <reaction evidence="1">
        <text>S-ubiquitinyl-[E2 ubiquitin-conjugating enzyme]-L-cysteine + [acceptor protein]-L-lysine = [E2 ubiquitin-conjugating enzyme]-L-cysteine + N(6)-ubiquitinyl-[acceptor protein]-L-lysine.</text>
        <dbReference type="EC" id="2.3.2.27"/>
    </reaction>
</comment>
<evidence type="ECO:0000256" key="12">
    <source>
        <dbReference type="ARBA" id="ARBA00022833"/>
    </source>
</evidence>
<evidence type="ECO:0000256" key="5">
    <source>
        <dbReference type="ARBA" id="ARBA00012483"/>
    </source>
</evidence>
<dbReference type="InterPro" id="IPR013083">
    <property type="entry name" value="Znf_RING/FYVE/PHD"/>
</dbReference>
<dbReference type="SMART" id="SM00184">
    <property type="entry name" value="RING"/>
    <property type="match status" value="1"/>
</dbReference>
<feature type="compositionally biased region" description="Acidic residues" evidence="16">
    <location>
        <begin position="349"/>
        <end position="366"/>
    </location>
</feature>
<protein>
    <recommendedName>
        <fullName evidence="5">RING-type E3 ubiquitin transferase</fullName>
        <ecNumber evidence="5">2.3.2.27</ecNumber>
    </recommendedName>
</protein>
<proteinExistence type="inferred from homology"/>
<keyword evidence="10" id="KW-0833">Ubl conjugation pathway</keyword>
<keyword evidence="12" id="KW-0862">Zinc</keyword>
<evidence type="ECO:0000256" key="15">
    <source>
        <dbReference type="PROSITE-ProRule" id="PRU00175"/>
    </source>
</evidence>
<dbReference type="Pfam" id="PF13639">
    <property type="entry name" value="zf-RING_2"/>
    <property type="match status" value="1"/>
</dbReference>
<evidence type="ECO:0000256" key="8">
    <source>
        <dbReference type="ARBA" id="ARBA00022723"/>
    </source>
</evidence>
<organism evidence="19">
    <name type="scientific">Helicotheca tamesis</name>
    <dbReference type="NCBI Taxonomy" id="374047"/>
    <lineage>
        <taxon>Eukaryota</taxon>
        <taxon>Sar</taxon>
        <taxon>Stramenopiles</taxon>
        <taxon>Ochrophyta</taxon>
        <taxon>Bacillariophyta</taxon>
        <taxon>Mediophyceae</taxon>
        <taxon>Lithodesmiophycidae</taxon>
        <taxon>Lithodesmiales</taxon>
        <taxon>Lithodesmiaceae</taxon>
        <taxon>Helicotheca</taxon>
    </lineage>
</organism>
<evidence type="ECO:0000256" key="7">
    <source>
        <dbReference type="ARBA" id="ARBA00022692"/>
    </source>
</evidence>
<evidence type="ECO:0000256" key="13">
    <source>
        <dbReference type="ARBA" id="ARBA00022989"/>
    </source>
</evidence>
<accession>A0A7S2GY65</accession>
<dbReference type="SUPFAM" id="SSF57850">
    <property type="entry name" value="RING/U-box"/>
    <property type="match status" value="1"/>
</dbReference>
<dbReference type="PANTHER" id="PTHR22763">
    <property type="entry name" value="RING ZINC FINGER PROTEIN"/>
    <property type="match status" value="1"/>
</dbReference>
<feature type="region of interest" description="Disordered" evidence="16">
    <location>
        <begin position="348"/>
        <end position="381"/>
    </location>
</feature>
<dbReference type="Pfam" id="PF25563">
    <property type="entry name" value="TPR_SYVN1_N"/>
    <property type="match status" value="1"/>
</dbReference>
<dbReference type="PANTHER" id="PTHR22763:SF184">
    <property type="entry name" value="E3 UBIQUITIN-PROTEIN LIGASE SYNOVIOLIN"/>
    <property type="match status" value="1"/>
</dbReference>
<dbReference type="GO" id="GO:0005789">
    <property type="term" value="C:endoplasmic reticulum membrane"/>
    <property type="evidence" value="ECO:0007669"/>
    <property type="project" value="UniProtKB-SubCell"/>
</dbReference>
<evidence type="ECO:0000313" key="19">
    <source>
        <dbReference type="EMBL" id="CAD9475077.1"/>
    </source>
</evidence>
<name>A0A7S2GY65_9STRA</name>
<dbReference type="GO" id="GO:0061630">
    <property type="term" value="F:ubiquitin protein ligase activity"/>
    <property type="evidence" value="ECO:0007669"/>
    <property type="project" value="UniProtKB-EC"/>
</dbReference>
<dbReference type="GO" id="GO:0036503">
    <property type="term" value="P:ERAD pathway"/>
    <property type="evidence" value="ECO:0007669"/>
    <property type="project" value="TreeGrafter"/>
</dbReference>